<proteinExistence type="predicted"/>
<name>A0A021VP76_9CELL</name>
<gene>
    <name evidence="2" type="ORF">N866_04030</name>
</gene>
<dbReference type="EMBL" id="AXCW01000143">
    <property type="protein sequence ID" value="EYR62956.1"/>
    <property type="molecule type" value="Genomic_DNA"/>
</dbReference>
<evidence type="ECO:0000256" key="1">
    <source>
        <dbReference type="SAM" id="MobiDB-lite"/>
    </source>
</evidence>
<feature type="region of interest" description="Disordered" evidence="1">
    <location>
        <begin position="214"/>
        <end position="306"/>
    </location>
</feature>
<organism evidence="2 3">
    <name type="scientific">Actinotalea ferrariae CF5-4</name>
    <dbReference type="NCBI Taxonomy" id="948458"/>
    <lineage>
        <taxon>Bacteria</taxon>
        <taxon>Bacillati</taxon>
        <taxon>Actinomycetota</taxon>
        <taxon>Actinomycetes</taxon>
        <taxon>Micrococcales</taxon>
        <taxon>Cellulomonadaceae</taxon>
        <taxon>Actinotalea</taxon>
    </lineage>
</organism>
<evidence type="ECO:0008006" key="4">
    <source>
        <dbReference type="Google" id="ProtNLM"/>
    </source>
</evidence>
<protein>
    <recommendedName>
        <fullName evidence="4">Mucin</fullName>
    </recommendedName>
</protein>
<dbReference type="OrthoDB" id="5143471at2"/>
<evidence type="ECO:0000313" key="2">
    <source>
        <dbReference type="EMBL" id="EYR62956.1"/>
    </source>
</evidence>
<dbReference type="Proteomes" id="UP000019753">
    <property type="component" value="Unassembled WGS sequence"/>
</dbReference>
<dbReference type="RefSeq" id="WP_052023005.1">
    <property type="nucleotide sequence ID" value="NZ_AXCW01000143.1"/>
</dbReference>
<feature type="compositionally biased region" description="Low complexity" evidence="1">
    <location>
        <begin position="216"/>
        <end position="226"/>
    </location>
</feature>
<dbReference type="AlphaFoldDB" id="A0A021VP76"/>
<comment type="caution">
    <text evidence="2">The sequence shown here is derived from an EMBL/GenBank/DDBJ whole genome shotgun (WGS) entry which is preliminary data.</text>
</comment>
<evidence type="ECO:0000313" key="3">
    <source>
        <dbReference type="Proteomes" id="UP000019753"/>
    </source>
</evidence>
<feature type="compositionally biased region" description="Basic and acidic residues" evidence="1">
    <location>
        <begin position="227"/>
        <end position="241"/>
    </location>
</feature>
<accession>A0A021VP76</accession>
<reference evidence="2 3" key="1">
    <citation type="submission" date="2014-01" db="EMBL/GenBank/DDBJ databases">
        <title>Actinotalea ferrariae CF5-4.</title>
        <authorList>
            <person name="Chen F."/>
            <person name="Li Y."/>
            <person name="Wang G."/>
        </authorList>
    </citation>
    <scope>NUCLEOTIDE SEQUENCE [LARGE SCALE GENOMIC DNA]</scope>
    <source>
        <strain evidence="2 3">CF5-4</strain>
    </source>
</reference>
<keyword evidence="3" id="KW-1185">Reference proteome</keyword>
<sequence>MFDRIRAARTTVDAERLKTQAAELQAVLADAGARANLTAAQVAEQARLQAAVAREWAAPHVEHGVDWARPRWEKAVAEGKHRAAPHVEAAARKAVPVVDTAHDRIVEDLLPKVVAAVSAAAAATAAGADRAHDVTAAKLTELAHVETKKSHKGRNVLLFLALAGAGAAGYQAWRRSAPTTDPWAEDPWQATPSTTRRPDFQGVVEDVRHELEDAAEAVGEAAGEAVARTREATEKAKEAGKASKSRRREQGDTDEADDATRTQALETGTEDVTPADVASTIGTQIDTPPSDAEGDDSGSENGKHKA</sequence>
<feature type="region of interest" description="Disordered" evidence="1">
    <location>
        <begin position="177"/>
        <end position="198"/>
    </location>
</feature>